<keyword evidence="7" id="KW-1185">Reference proteome</keyword>
<evidence type="ECO:0000256" key="2">
    <source>
        <dbReference type="ARBA" id="ARBA00022630"/>
    </source>
</evidence>
<feature type="domain" description="FAD-binding PCMH-type" evidence="5">
    <location>
        <begin position="31"/>
        <end position="243"/>
    </location>
</feature>
<dbReference type="Gene3D" id="3.30.70.2740">
    <property type="match status" value="1"/>
</dbReference>
<dbReference type="RefSeq" id="WP_142059482.1">
    <property type="nucleotide sequence ID" value="NZ_VFPA01000004.1"/>
</dbReference>
<dbReference type="InterPro" id="IPR036318">
    <property type="entry name" value="FAD-bd_PCMH-like_sf"/>
</dbReference>
<dbReference type="InterPro" id="IPR016169">
    <property type="entry name" value="FAD-bd_PCMH_sub2"/>
</dbReference>
<evidence type="ECO:0000313" key="6">
    <source>
        <dbReference type="EMBL" id="TQM05928.1"/>
    </source>
</evidence>
<evidence type="ECO:0000256" key="1">
    <source>
        <dbReference type="ARBA" id="ARBA00001974"/>
    </source>
</evidence>
<dbReference type="OrthoDB" id="9770306at2"/>
<dbReference type="PROSITE" id="PS51387">
    <property type="entry name" value="FAD_PCMH"/>
    <property type="match status" value="1"/>
</dbReference>
<dbReference type="GO" id="GO:0071949">
    <property type="term" value="F:FAD binding"/>
    <property type="evidence" value="ECO:0007669"/>
    <property type="project" value="InterPro"/>
</dbReference>
<keyword evidence="4" id="KW-0560">Oxidoreductase</keyword>
<proteinExistence type="predicted"/>
<dbReference type="PANTHER" id="PTHR11748">
    <property type="entry name" value="D-LACTATE DEHYDROGENASE"/>
    <property type="match status" value="1"/>
</dbReference>
<name>A0A543D9H4_9PSEU</name>
<dbReference type="Pfam" id="PF13183">
    <property type="entry name" value="Fer4_8"/>
    <property type="match status" value="1"/>
</dbReference>
<dbReference type="PANTHER" id="PTHR11748:SF119">
    <property type="entry name" value="D-2-HYDROXYGLUTARATE DEHYDROGENASE"/>
    <property type="match status" value="1"/>
</dbReference>
<dbReference type="AlphaFoldDB" id="A0A543D9H4"/>
<dbReference type="GO" id="GO:0004458">
    <property type="term" value="F:D-lactate dehydrogenase (cytochrome) activity"/>
    <property type="evidence" value="ECO:0007669"/>
    <property type="project" value="TreeGrafter"/>
</dbReference>
<dbReference type="Gene3D" id="3.30.465.10">
    <property type="match status" value="1"/>
</dbReference>
<dbReference type="InterPro" id="IPR017896">
    <property type="entry name" value="4Fe4S_Fe-S-bd"/>
</dbReference>
<dbReference type="InterPro" id="IPR004113">
    <property type="entry name" value="FAD-bd_oxidored_4_C"/>
</dbReference>
<dbReference type="SUPFAM" id="SSF46548">
    <property type="entry name" value="alpha-helical ferredoxin"/>
    <property type="match status" value="1"/>
</dbReference>
<evidence type="ECO:0000259" key="5">
    <source>
        <dbReference type="PROSITE" id="PS51387"/>
    </source>
</evidence>
<evidence type="ECO:0000256" key="4">
    <source>
        <dbReference type="ARBA" id="ARBA00023002"/>
    </source>
</evidence>
<comment type="caution">
    <text evidence="6">The sequence shown here is derived from an EMBL/GenBank/DDBJ whole genome shotgun (WGS) entry which is preliminary data.</text>
</comment>
<comment type="cofactor">
    <cofactor evidence="1">
        <name>FAD</name>
        <dbReference type="ChEBI" id="CHEBI:57692"/>
    </cofactor>
</comment>
<sequence length="958" mass="102900">MIEKALRESVRGEVAFDTATRALYATDASNYRRVPQGVVFPRDADDVAAVLAACRAHGVPLTARGRGTSIAGNAVGPGVVLDTSRHLTRILEIDPERRTARVEPGVVLDELQAAARPHGLRFGPDPSTHSRCTIGGMIGNNACGSHSVAWGKTSENVEELDVLLADGTRMQLGAGQEHPRLQELVSRHLGEIRREFSGLSRRVSGYALDQLLPENGFHVARSLVGSEGTCATVLGATVSLVPLPAATVLLVLGFPDAIAAAHAVPRVLPHHPGTVEGMDAELLALFTSRPGRGAVDLPDGGAWLFVEMTGDTQAEAAERAHVLAAELRDAATAQVITEPAAQRVAWRVREEGAGLATRLADGSEAWPGWEDAAVPPEHLGAYLEDFAALLRRHDRKGVTYGHFGEGCLHVRIDFDLVSDRGRAGFRAFSQDIADVVVAHGGSLSGEHGDGRARAELLPRMYSEPVMRAFGAFKAIWDPEGLLNPGVLVQPDPVDAGLRFHPPRERGTLLAFAHDGGSIDQAARRCVGVGKCVVKQPSGVMCPSFAVTGAEEHSTRGRAHLLMEMLRGETITDGWRSTEVRDALDLCLSCKGCKSDCPVDVDMASYKSEFLAHHYAGRLRPASHYSMGWLPLWARIASLAPGLVNLAGRTPGLRALLKRAGGIAPEREIPRFAPATFTGAFRRRPPRPHAARPTVVLWPDTFNNHLTPEVLRDATEVLEAAGFEVLVPPGQVCCGLTWITTGQLRTARRVLEHTVAVLRPYVDAGLPVVVLEPSCAAALRADATEVLPDGARALAEHTLTLAEFLQRHAPDWAPPALARAAITQQHCHQHADLGFTADEALLAKAGVANRTLDSGCCGLAGNFGFEREHYAVSTAVGERVLLPAVRAADADTLVVADGFSCRTQIAQQTPRRALHLAQVLRMALRSGRPPADRPPRFRADRRGGAWFRGRRVNTRGDVR</sequence>
<dbReference type="InterPro" id="IPR004017">
    <property type="entry name" value="Cys_rich_dom"/>
</dbReference>
<dbReference type="GO" id="GO:0008720">
    <property type="term" value="F:D-lactate dehydrogenase (NAD+) activity"/>
    <property type="evidence" value="ECO:0007669"/>
    <property type="project" value="TreeGrafter"/>
</dbReference>
<dbReference type="Pfam" id="PF02754">
    <property type="entry name" value="CCG"/>
    <property type="match status" value="1"/>
</dbReference>
<dbReference type="Pfam" id="PF02913">
    <property type="entry name" value="FAD-oxidase_C"/>
    <property type="match status" value="1"/>
</dbReference>
<dbReference type="Proteomes" id="UP000315677">
    <property type="component" value="Unassembled WGS sequence"/>
</dbReference>
<evidence type="ECO:0000313" key="7">
    <source>
        <dbReference type="Proteomes" id="UP000315677"/>
    </source>
</evidence>
<dbReference type="SUPFAM" id="SSF56176">
    <property type="entry name" value="FAD-binding/transporter-associated domain-like"/>
    <property type="match status" value="1"/>
</dbReference>
<dbReference type="InterPro" id="IPR016164">
    <property type="entry name" value="FAD-linked_Oxase-like_C"/>
</dbReference>
<gene>
    <name evidence="6" type="ORF">FB558_6152</name>
</gene>
<dbReference type="InterPro" id="IPR006094">
    <property type="entry name" value="Oxid_FAD_bind_N"/>
</dbReference>
<accession>A0A543D9H4</accession>
<protein>
    <submittedName>
        <fullName evidence="6">FAD/FMN-containing dehydrogenase</fullName>
    </submittedName>
</protein>
<dbReference type="SUPFAM" id="SSF55103">
    <property type="entry name" value="FAD-linked oxidases, C-terminal domain"/>
    <property type="match status" value="1"/>
</dbReference>
<evidence type="ECO:0000256" key="3">
    <source>
        <dbReference type="ARBA" id="ARBA00022827"/>
    </source>
</evidence>
<dbReference type="EMBL" id="VFPA01000004">
    <property type="protein sequence ID" value="TQM05928.1"/>
    <property type="molecule type" value="Genomic_DNA"/>
</dbReference>
<dbReference type="Pfam" id="PF01565">
    <property type="entry name" value="FAD_binding_4"/>
    <property type="match status" value="1"/>
</dbReference>
<organism evidence="6 7">
    <name type="scientific">Pseudonocardia kunmingensis</name>
    <dbReference type="NCBI Taxonomy" id="630975"/>
    <lineage>
        <taxon>Bacteria</taxon>
        <taxon>Bacillati</taxon>
        <taxon>Actinomycetota</taxon>
        <taxon>Actinomycetes</taxon>
        <taxon>Pseudonocardiales</taxon>
        <taxon>Pseudonocardiaceae</taxon>
        <taxon>Pseudonocardia</taxon>
    </lineage>
</organism>
<keyword evidence="3" id="KW-0274">FAD</keyword>
<dbReference type="GO" id="GO:1903457">
    <property type="term" value="P:lactate catabolic process"/>
    <property type="evidence" value="ECO:0007669"/>
    <property type="project" value="TreeGrafter"/>
</dbReference>
<reference evidence="6 7" key="1">
    <citation type="submission" date="2019-06" db="EMBL/GenBank/DDBJ databases">
        <title>Sequencing the genomes of 1000 actinobacteria strains.</title>
        <authorList>
            <person name="Klenk H.-P."/>
        </authorList>
    </citation>
    <scope>NUCLEOTIDE SEQUENCE [LARGE SCALE GENOMIC DNA]</scope>
    <source>
        <strain evidence="6 7">DSM 45301</strain>
    </source>
</reference>
<dbReference type="InterPro" id="IPR016166">
    <property type="entry name" value="FAD-bd_PCMH"/>
</dbReference>
<keyword evidence="2" id="KW-0285">Flavoprotein</keyword>